<proteinExistence type="predicted"/>
<evidence type="ECO:0000313" key="3">
    <source>
        <dbReference type="WBParaSite" id="scf7180000417834.g1827"/>
    </source>
</evidence>
<evidence type="ECO:0000256" key="1">
    <source>
        <dbReference type="SAM" id="Coils"/>
    </source>
</evidence>
<keyword evidence="2" id="KW-1185">Reference proteome</keyword>
<accession>A0A915NKX1</accession>
<dbReference type="Proteomes" id="UP000887560">
    <property type="component" value="Unplaced"/>
</dbReference>
<organism evidence="2 3">
    <name type="scientific">Meloidogyne floridensis</name>
    <dbReference type="NCBI Taxonomy" id="298350"/>
    <lineage>
        <taxon>Eukaryota</taxon>
        <taxon>Metazoa</taxon>
        <taxon>Ecdysozoa</taxon>
        <taxon>Nematoda</taxon>
        <taxon>Chromadorea</taxon>
        <taxon>Rhabditida</taxon>
        <taxon>Tylenchina</taxon>
        <taxon>Tylenchomorpha</taxon>
        <taxon>Tylenchoidea</taxon>
        <taxon>Meloidogynidae</taxon>
        <taxon>Meloidogyninae</taxon>
        <taxon>Meloidogyne</taxon>
    </lineage>
</organism>
<keyword evidence="1" id="KW-0175">Coiled coil</keyword>
<feature type="coiled-coil region" evidence="1">
    <location>
        <begin position="6"/>
        <end position="47"/>
    </location>
</feature>
<sequence>MFDFLKSNKDEKIQQQKEIIEAHEETIKKLNEKIKLLEEDKQKQLDLVTEQHVKEINDFRAIQKYFLQLFFSHFTSFFSQFGRTLALEYLTITGIMKPV</sequence>
<reference evidence="3" key="1">
    <citation type="submission" date="2022-11" db="UniProtKB">
        <authorList>
            <consortium name="WormBaseParasite"/>
        </authorList>
    </citation>
    <scope>IDENTIFICATION</scope>
</reference>
<name>A0A915NKX1_9BILA</name>
<protein>
    <submittedName>
        <fullName evidence="3">Uncharacterized protein</fullName>
    </submittedName>
</protein>
<evidence type="ECO:0000313" key="2">
    <source>
        <dbReference type="Proteomes" id="UP000887560"/>
    </source>
</evidence>
<dbReference type="WBParaSite" id="scf7180000417834.g1827">
    <property type="protein sequence ID" value="scf7180000417834.g1827"/>
    <property type="gene ID" value="scf7180000417834.g1827"/>
</dbReference>
<dbReference type="AlphaFoldDB" id="A0A915NKX1"/>